<keyword evidence="2" id="KW-1185">Reference proteome</keyword>
<sequence>MWSEGGVTQGFECMLGVYGDVCEEGIIRDVKAFALRSDLGIHMCFCASEGADVLLSGGLVYNQEQGGSFQLWRCAAVRRHQTVPAIRGARCTGGPQRPPSQFELRVSGNRGQGRRAFFRGDEGSH</sequence>
<organism evidence="1 2">
    <name type="scientific">Prorocentrum cordatum</name>
    <dbReference type="NCBI Taxonomy" id="2364126"/>
    <lineage>
        <taxon>Eukaryota</taxon>
        <taxon>Sar</taxon>
        <taxon>Alveolata</taxon>
        <taxon>Dinophyceae</taxon>
        <taxon>Prorocentrales</taxon>
        <taxon>Prorocentraceae</taxon>
        <taxon>Prorocentrum</taxon>
    </lineage>
</organism>
<dbReference type="EMBL" id="CAUYUJ010000159">
    <property type="protein sequence ID" value="CAK0789013.1"/>
    <property type="molecule type" value="Genomic_DNA"/>
</dbReference>
<dbReference type="Proteomes" id="UP001189429">
    <property type="component" value="Unassembled WGS sequence"/>
</dbReference>
<evidence type="ECO:0000313" key="2">
    <source>
        <dbReference type="Proteomes" id="UP001189429"/>
    </source>
</evidence>
<reference evidence="1" key="1">
    <citation type="submission" date="2023-10" db="EMBL/GenBank/DDBJ databases">
        <authorList>
            <person name="Chen Y."/>
            <person name="Shah S."/>
            <person name="Dougan E. K."/>
            <person name="Thang M."/>
            <person name="Chan C."/>
        </authorList>
    </citation>
    <scope>NUCLEOTIDE SEQUENCE [LARGE SCALE GENOMIC DNA]</scope>
</reference>
<name>A0ABN9PCB2_9DINO</name>
<gene>
    <name evidence="1" type="ORF">PCOR1329_LOCUS708</name>
</gene>
<proteinExistence type="predicted"/>
<evidence type="ECO:0000313" key="1">
    <source>
        <dbReference type="EMBL" id="CAK0789013.1"/>
    </source>
</evidence>
<accession>A0ABN9PCB2</accession>
<comment type="caution">
    <text evidence="1">The sequence shown here is derived from an EMBL/GenBank/DDBJ whole genome shotgun (WGS) entry which is preliminary data.</text>
</comment>
<protein>
    <submittedName>
        <fullName evidence="1">Uncharacterized protein</fullName>
    </submittedName>
</protein>